<evidence type="ECO:0000313" key="2">
    <source>
        <dbReference type="Proteomes" id="UP001430953"/>
    </source>
</evidence>
<sequence length="75" mass="8670">MDFSTPRMHGSRRLFYHHHSSSLSCIFSVAGEVSIHIPLTGNEVVKVTLYQTLDNIAFNHFFHWCNTILSYIIKC</sequence>
<proteinExistence type="predicted"/>
<evidence type="ECO:0000313" key="1">
    <source>
        <dbReference type="EMBL" id="KAL0113957.1"/>
    </source>
</evidence>
<protein>
    <submittedName>
        <fullName evidence="1">Uncharacterized protein</fullName>
    </submittedName>
</protein>
<comment type="caution">
    <text evidence="1">The sequence shown here is derived from an EMBL/GenBank/DDBJ whole genome shotgun (WGS) entry which is preliminary data.</text>
</comment>
<dbReference type="EMBL" id="JADYXP020000011">
    <property type="protein sequence ID" value="KAL0113957.1"/>
    <property type="molecule type" value="Genomic_DNA"/>
</dbReference>
<dbReference type="Proteomes" id="UP001430953">
    <property type="component" value="Unassembled WGS sequence"/>
</dbReference>
<reference evidence="1 2" key="1">
    <citation type="submission" date="2023-03" db="EMBL/GenBank/DDBJ databases">
        <title>High recombination rates correlate with genetic variation in Cardiocondyla obscurior ants.</title>
        <authorList>
            <person name="Errbii M."/>
        </authorList>
    </citation>
    <scope>NUCLEOTIDE SEQUENCE [LARGE SCALE GENOMIC DNA]</scope>
    <source>
        <strain evidence="1">Alpha-2009</strain>
        <tissue evidence="1">Whole body</tissue>
    </source>
</reference>
<organism evidence="1 2">
    <name type="scientific">Cardiocondyla obscurior</name>
    <dbReference type="NCBI Taxonomy" id="286306"/>
    <lineage>
        <taxon>Eukaryota</taxon>
        <taxon>Metazoa</taxon>
        <taxon>Ecdysozoa</taxon>
        <taxon>Arthropoda</taxon>
        <taxon>Hexapoda</taxon>
        <taxon>Insecta</taxon>
        <taxon>Pterygota</taxon>
        <taxon>Neoptera</taxon>
        <taxon>Endopterygota</taxon>
        <taxon>Hymenoptera</taxon>
        <taxon>Apocrita</taxon>
        <taxon>Aculeata</taxon>
        <taxon>Formicoidea</taxon>
        <taxon>Formicidae</taxon>
        <taxon>Myrmicinae</taxon>
        <taxon>Cardiocondyla</taxon>
    </lineage>
</organism>
<accession>A0AAW2FEK4</accession>
<dbReference type="PROSITE" id="PS51257">
    <property type="entry name" value="PROKAR_LIPOPROTEIN"/>
    <property type="match status" value="1"/>
</dbReference>
<gene>
    <name evidence="1" type="ORF">PUN28_011344</name>
</gene>
<dbReference type="AlphaFoldDB" id="A0AAW2FEK4"/>
<name>A0AAW2FEK4_9HYME</name>
<keyword evidence="2" id="KW-1185">Reference proteome</keyword>